<name>A0A3P6AYR0_BRAOL</name>
<reference evidence="1" key="1">
    <citation type="submission" date="2018-11" db="EMBL/GenBank/DDBJ databases">
        <authorList>
            <consortium name="Genoscope - CEA"/>
            <person name="William W."/>
        </authorList>
    </citation>
    <scope>NUCLEOTIDE SEQUENCE</scope>
</reference>
<protein>
    <submittedName>
        <fullName evidence="1">Uncharacterized protein</fullName>
    </submittedName>
</protein>
<proteinExistence type="predicted"/>
<accession>A0A3P6AYR0</accession>
<dbReference type="EMBL" id="LR031872">
    <property type="protein sequence ID" value="VDC89188.1"/>
    <property type="molecule type" value="Genomic_DNA"/>
</dbReference>
<dbReference type="AlphaFoldDB" id="A0A3P6AYR0"/>
<organism evidence="1">
    <name type="scientific">Brassica oleracea</name>
    <name type="common">Wild cabbage</name>
    <dbReference type="NCBI Taxonomy" id="3712"/>
    <lineage>
        <taxon>Eukaryota</taxon>
        <taxon>Viridiplantae</taxon>
        <taxon>Streptophyta</taxon>
        <taxon>Embryophyta</taxon>
        <taxon>Tracheophyta</taxon>
        <taxon>Spermatophyta</taxon>
        <taxon>Magnoliopsida</taxon>
        <taxon>eudicotyledons</taxon>
        <taxon>Gunneridae</taxon>
        <taxon>Pentapetalae</taxon>
        <taxon>rosids</taxon>
        <taxon>malvids</taxon>
        <taxon>Brassicales</taxon>
        <taxon>Brassicaceae</taxon>
        <taxon>Brassiceae</taxon>
        <taxon>Brassica</taxon>
    </lineage>
</organism>
<sequence>MQKLAKELSVVVPKDDQDEMSLNVNTANNIGLGGSFYSISESDWMVMRTRLDDATQFLQQSRGIETG</sequence>
<evidence type="ECO:0000313" key="1">
    <source>
        <dbReference type="EMBL" id="VDC89188.1"/>
    </source>
</evidence>
<gene>
    <name evidence="1" type="ORF">BOLC3T14717H</name>
</gene>